<dbReference type="InterPro" id="IPR012939">
    <property type="entry name" value="Glyco_hydro_92"/>
</dbReference>
<dbReference type="Gene3D" id="2.70.98.10">
    <property type="match status" value="1"/>
</dbReference>
<feature type="domain" description="Glycosyl hydrolase family 92" evidence="3">
    <location>
        <begin position="274"/>
        <end position="738"/>
    </location>
</feature>
<proteinExistence type="predicted"/>
<sequence length="773" mass="84102">MFFWPLSSICFLAVLCGLATAANVDFTQYVNVFQGTTGGGNRFPGVVAAPFAMVKLGPDVQSGKTDAYSGYLPSGNIWGFSMMHESGTGGAPKYGVVSQMPVLGNVSNPLGDLSQGRATADQAQIGYYKSSLANGIVVELAATEHAGVYQYTFPESTTPSIVVDVSHVLPSFRGLGWEQHYSGGNFSFFPDGHYEGSGTYNNGWNLSPDWIIYFCGKFDKKVATARSFKGVGTTLASFDTTPSVSGSERVGGVFTFAGTTVTSRVGISFLSSSKACRNLDDEIQGDTSLQSLTEKARDIWNAEVLSKVQVSGASDADLQLLYSSLLGMFLIPSNRTGENPGWSSDEPYYDDIFTLWDTHRCHTALFHIIQPNAYEEFIRSLIGIWRNDGFMPDARSSNYNGRVQGGSNADNVLADAYIKGVRGAINWEDGFAAIQTDAEEVPPNNNDPKAPDSSTKEGRGALPDWLTYGYITPTYTRAVSRAIEYSANDFGLYQVAQGLGKTDEAETYLSRSRNWYNHWDSNASSNGHSGFVAPRRSDGTFISQDPLSCGGCYWGDAYYEDNPWVYSLNAIHDVAYIKELSGGDDMFVDRLNKLWDLNIFNAGNEPSFTSPYLYNFVKGQQWRSVERSRAIGKLYNGGTGGLPGNSDAGAMESNILWQMIGLWPMTGQTTFLILSPWFPELSINLGTGKQLKVTSTGGNKDTAFFVQSLKVNGEQWDKAWVTWDDVFANGGTMEFILGQEKVDWATGVLPPSPASGHILGGMSAGIRSGKDNN</sequence>
<feature type="signal peptide" evidence="2">
    <location>
        <begin position="1"/>
        <end position="21"/>
    </location>
</feature>
<feature type="chain" id="PRO_5026061317" evidence="2">
    <location>
        <begin position="22"/>
        <end position="773"/>
    </location>
</feature>
<dbReference type="GO" id="GO:0005829">
    <property type="term" value="C:cytosol"/>
    <property type="evidence" value="ECO:0007669"/>
    <property type="project" value="TreeGrafter"/>
</dbReference>
<dbReference type="GO" id="GO:0030246">
    <property type="term" value="F:carbohydrate binding"/>
    <property type="evidence" value="ECO:0007669"/>
    <property type="project" value="InterPro"/>
</dbReference>
<dbReference type="Gene3D" id="3.30.2080.10">
    <property type="entry name" value="GH92 mannosidase domain"/>
    <property type="match status" value="1"/>
</dbReference>
<dbReference type="Gene3D" id="1.20.1610.10">
    <property type="entry name" value="alpha-1,2-mannosidases domains"/>
    <property type="match status" value="1"/>
</dbReference>
<dbReference type="AlphaFoldDB" id="A0A6G1JMQ3"/>
<dbReference type="InterPro" id="IPR041371">
    <property type="entry name" value="GH92_N"/>
</dbReference>
<protein>
    <submittedName>
        <fullName evidence="5">Glycoside hydrolase family 92 protein</fullName>
    </submittedName>
</protein>
<dbReference type="InterPro" id="IPR008928">
    <property type="entry name" value="6-hairpin_glycosidase_sf"/>
</dbReference>
<evidence type="ECO:0000313" key="5">
    <source>
        <dbReference type="EMBL" id="KAF2691852.1"/>
    </source>
</evidence>
<dbReference type="InterPro" id="IPR014718">
    <property type="entry name" value="GH-type_carb-bd"/>
</dbReference>
<name>A0A6G1JMQ3_9PLEO</name>
<evidence type="ECO:0000256" key="2">
    <source>
        <dbReference type="SAM" id="SignalP"/>
    </source>
</evidence>
<gene>
    <name evidence="5" type="ORF">K458DRAFT_438186</name>
</gene>
<feature type="region of interest" description="Disordered" evidence="1">
    <location>
        <begin position="438"/>
        <end position="460"/>
    </location>
</feature>
<dbReference type="NCBIfam" id="TIGR01180">
    <property type="entry name" value="aman2_put"/>
    <property type="match status" value="1"/>
</dbReference>
<accession>A0A6G1JMQ3</accession>
<organism evidence="5 6">
    <name type="scientific">Lentithecium fluviatile CBS 122367</name>
    <dbReference type="NCBI Taxonomy" id="1168545"/>
    <lineage>
        <taxon>Eukaryota</taxon>
        <taxon>Fungi</taxon>
        <taxon>Dikarya</taxon>
        <taxon>Ascomycota</taxon>
        <taxon>Pezizomycotina</taxon>
        <taxon>Dothideomycetes</taxon>
        <taxon>Pleosporomycetidae</taxon>
        <taxon>Pleosporales</taxon>
        <taxon>Massarineae</taxon>
        <taxon>Lentitheciaceae</taxon>
        <taxon>Lentithecium</taxon>
    </lineage>
</organism>
<evidence type="ECO:0000313" key="6">
    <source>
        <dbReference type="Proteomes" id="UP000799291"/>
    </source>
</evidence>
<dbReference type="Proteomes" id="UP000799291">
    <property type="component" value="Unassembled WGS sequence"/>
</dbReference>
<keyword evidence="5" id="KW-0378">Hydrolase</keyword>
<dbReference type="OrthoDB" id="449263at2759"/>
<dbReference type="FunFam" id="2.70.98.10:FF:000028">
    <property type="entry name" value="Alpha-1,2-mannosidase family protein (AFU_orthologue AFUA_5G10520)"/>
    <property type="match status" value="1"/>
</dbReference>
<reference evidence="5" key="1">
    <citation type="journal article" date="2020" name="Stud. Mycol.">
        <title>101 Dothideomycetes genomes: a test case for predicting lifestyles and emergence of pathogens.</title>
        <authorList>
            <person name="Haridas S."/>
            <person name="Albert R."/>
            <person name="Binder M."/>
            <person name="Bloem J."/>
            <person name="Labutti K."/>
            <person name="Salamov A."/>
            <person name="Andreopoulos B."/>
            <person name="Baker S."/>
            <person name="Barry K."/>
            <person name="Bills G."/>
            <person name="Bluhm B."/>
            <person name="Cannon C."/>
            <person name="Castanera R."/>
            <person name="Culley D."/>
            <person name="Daum C."/>
            <person name="Ezra D."/>
            <person name="Gonzalez J."/>
            <person name="Henrissat B."/>
            <person name="Kuo A."/>
            <person name="Liang C."/>
            <person name="Lipzen A."/>
            <person name="Lutzoni F."/>
            <person name="Magnuson J."/>
            <person name="Mondo S."/>
            <person name="Nolan M."/>
            <person name="Ohm R."/>
            <person name="Pangilinan J."/>
            <person name="Park H.-J."/>
            <person name="Ramirez L."/>
            <person name="Alfaro M."/>
            <person name="Sun H."/>
            <person name="Tritt A."/>
            <person name="Yoshinaga Y."/>
            <person name="Zwiers L.-H."/>
            <person name="Turgeon B."/>
            <person name="Goodwin S."/>
            <person name="Spatafora J."/>
            <person name="Crous P."/>
            <person name="Grigoriev I."/>
        </authorList>
    </citation>
    <scope>NUCLEOTIDE SEQUENCE</scope>
    <source>
        <strain evidence="5">CBS 122367</strain>
    </source>
</reference>
<dbReference type="Pfam" id="PF17678">
    <property type="entry name" value="Glyco_hydro_92N"/>
    <property type="match status" value="1"/>
</dbReference>
<dbReference type="PANTHER" id="PTHR12143">
    <property type="entry name" value="PEPTIDE N-GLYCANASE PNGASE -RELATED"/>
    <property type="match status" value="1"/>
</dbReference>
<dbReference type="GO" id="GO:0006516">
    <property type="term" value="P:glycoprotein catabolic process"/>
    <property type="evidence" value="ECO:0007669"/>
    <property type="project" value="TreeGrafter"/>
</dbReference>
<dbReference type="Pfam" id="PF07971">
    <property type="entry name" value="Glyco_hydro_92"/>
    <property type="match status" value="1"/>
</dbReference>
<dbReference type="GO" id="GO:0005634">
    <property type="term" value="C:nucleus"/>
    <property type="evidence" value="ECO:0007669"/>
    <property type="project" value="TreeGrafter"/>
</dbReference>
<evidence type="ECO:0000259" key="3">
    <source>
        <dbReference type="Pfam" id="PF07971"/>
    </source>
</evidence>
<dbReference type="InterPro" id="IPR050883">
    <property type="entry name" value="PNGase"/>
</dbReference>
<keyword evidence="6" id="KW-1185">Reference proteome</keyword>
<dbReference type="PANTHER" id="PTHR12143:SF38">
    <property type="entry name" value="ALPHA-1,2-MANNOSIDASE FAMILY PROTEIN (AFU_ORTHOLOGUE AFUA_5G10520)"/>
    <property type="match status" value="1"/>
</dbReference>
<dbReference type="EMBL" id="MU005569">
    <property type="protein sequence ID" value="KAF2691852.1"/>
    <property type="molecule type" value="Genomic_DNA"/>
</dbReference>
<dbReference type="InterPro" id="IPR005887">
    <property type="entry name" value="GH92_a_mannosidase_put"/>
</dbReference>
<dbReference type="FunFam" id="1.20.1050.60:FF:000002">
    <property type="entry name" value="Glycosyl hydrolase family 92"/>
    <property type="match status" value="1"/>
</dbReference>
<dbReference type="Gene3D" id="1.20.1050.60">
    <property type="entry name" value="alpha-1,2-mannosidase"/>
    <property type="match status" value="1"/>
</dbReference>
<keyword evidence="2" id="KW-0732">Signal</keyword>
<dbReference type="GO" id="GO:0000224">
    <property type="term" value="F:peptide-N4-(N-acetyl-beta-glucosaminyl)asparagine amidase activity"/>
    <property type="evidence" value="ECO:0007669"/>
    <property type="project" value="TreeGrafter"/>
</dbReference>
<dbReference type="SUPFAM" id="SSF48208">
    <property type="entry name" value="Six-hairpin glycosidases"/>
    <property type="match status" value="1"/>
</dbReference>
<dbReference type="GO" id="GO:0005975">
    <property type="term" value="P:carbohydrate metabolic process"/>
    <property type="evidence" value="ECO:0007669"/>
    <property type="project" value="InterPro"/>
</dbReference>
<evidence type="ECO:0000259" key="4">
    <source>
        <dbReference type="Pfam" id="PF17678"/>
    </source>
</evidence>
<feature type="domain" description="Glycosyl hydrolase family 92 N-terminal" evidence="4">
    <location>
        <begin position="29"/>
        <end position="268"/>
    </location>
</feature>
<evidence type="ECO:0000256" key="1">
    <source>
        <dbReference type="SAM" id="MobiDB-lite"/>
    </source>
</evidence>